<feature type="non-terminal residue" evidence="2">
    <location>
        <position position="1"/>
    </location>
</feature>
<name>A0A5J9WG08_9POAL</name>
<dbReference type="EMBL" id="RWGY01000004">
    <property type="protein sequence ID" value="TVU46350.1"/>
    <property type="molecule type" value="Genomic_DNA"/>
</dbReference>
<accession>A0A5J9WG08</accession>
<dbReference type="AlphaFoldDB" id="A0A5J9WG08"/>
<evidence type="ECO:0000256" key="1">
    <source>
        <dbReference type="SAM" id="MobiDB-lite"/>
    </source>
</evidence>
<feature type="region of interest" description="Disordered" evidence="1">
    <location>
        <begin position="1"/>
        <end position="64"/>
    </location>
</feature>
<dbReference type="PANTHER" id="PTHR33386:SF13">
    <property type="entry name" value="EXPRESSED PROTEIN"/>
    <property type="match status" value="1"/>
</dbReference>
<evidence type="ECO:0000313" key="3">
    <source>
        <dbReference type="Proteomes" id="UP000324897"/>
    </source>
</evidence>
<reference evidence="2 3" key="1">
    <citation type="journal article" date="2019" name="Sci. Rep.">
        <title>A high-quality genome of Eragrostis curvula grass provides insights into Poaceae evolution and supports new strategies to enhance forage quality.</title>
        <authorList>
            <person name="Carballo J."/>
            <person name="Santos B.A.C.M."/>
            <person name="Zappacosta D."/>
            <person name="Garbus I."/>
            <person name="Selva J.P."/>
            <person name="Gallo C.A."/>
            <person name="Diaz A."/>
            <person name="Albertini E."/>
            <person name="Caccamo M."/>
            <person name="Echenique V."/>
        </authorList>
    </citation>
    <scope>NUCLEOTIDE SEQUENCE [LARGE SCALE GENOMIC DNA]</scope>
    <source>
        <strain evidence="3">cv. Victoria</strain>
        <tissue evidence="2">Leaf</tissue>
    </source>
</reference>
<comment type="caution">
    <text evidence="2">The sequence shown here is derived from an EMBL/GenBank/DDBJ whole genome shotgun (WGS) entry which is preliminary data.</text>
</comment>
<dbReference type="PANTHER" id="PTHR33386">
    <property type="entry name" value="OS02G0740600 PROTEIN"/>
    <property type="match status" value="1"/>
</dbReference>
<evidence type="ECO:0000313" key="2">
    <source>
        <dbReference type="EMBL" id="TVU46350.1"/>
    </source>
</evidence>
<dbReference type="Proteomes" id="UP000324897">
    <property type="component" value="Chromosome 5"/>
</dbReference>
<proteinExistence type="predicted"/>
<feature type="region of interest" description="Disordered" evidence="1">
    <location>
        <begin position="157"/>
        <end position="188"/>
    </location>
</feature>
<keyword evidence="3" id="KW-1185">Reference proteome</keyword>
<organism evidence="2 3">
    <name type="scientific">Eragrostis curvula</name>
    <name type="common">weeping love grass</name>
    <dbReference type="NCBI Taxonomy" id="38414"/>
    <lineage>
        <taxon>Eukaryota</taxon>
        <taxon>Viridiplantae</taxon>
        <taxon>Streptophyta</taxon>
        <taxon>Embryophyta</taxon>
        <taxon>Tracheophyta</taxon>
        <taxon>Spermatophyta</taxon>
        <taxon>Magnoliopsida</taxon>
        <taxon>Liliopsida</taxon>
        <taxon>Poales</taxon>
        <taxon>Poaceae</taxon>
        <taxon>PACMAD clade</taxon>
        <taxon>Chloridoideae</taxon>
        <taxon>Eragrostideae</taxon>
        <taxon>Eragrostidinae</taxon>
        <taxon>Eragrostis</taxon>
    </lineage>
</organism>
<gene>
    <name evidence="2" type="ORF">EJB05_05877</name>
</gene>
<protein>
    <submittedName>
        <fullName evidence="2">Uncharacterized protein</fullName>
    </submittedName>
</protein>
<sequence>MVMRGSSSPEIAVLAPEPPQVHPCQASSSGPIEQPCGAPKQWIKDGRGSTAMDGTEPPSQRARRDEVPCTTGVAQTRSLLSKRCRARPGNRSSNILRRLCPRRALHRGPEIDRNRDEAAALGIGMGNGRVEGGGGSCGDGCDANWIGFSYSMGSMDNLPTSGDQRGSGDNGSFKRGSRNAKADKKTVADDVKAAASERFLKAKAAALVGAEKVKFGTSRGIEWVKEQYQKRASK</sequence>
<dbReference type="Gramene" id="TVU46350">
    <property type="protein sequence ID" value="TVU46350"/>
    <property type="gene ID" value="EJB05_05877"/>
</dbReference>